<dbReference type="GO" id="GO:0008047">
    <property type="term" value="F:enzyme activator activity"/>
    <property type="evidence" value="ECO:0007669"/>
    <property type="project" value="InterPro"/>
</dbReference>
<feature type="region of interest" description="Disordered" evidence="5">
    <location>
        <begin position="1"/>
        <end position="29"/>
    </location>
</feature>
<evidence type="ECO:0000256" key="5">
    <source>
        <dbReference type="SAM" id="MobiDB-lite"/>
    </source>
</evidence>
<dbReference type="PROSITE" id="PS50026">
    <property type="entry name" value="EGF_3"/>
    <property type="match status" value="2"/>
</dbReference>
<dbReference type="PANTHER" id="PTHR17357">
    <property type="entry name" value="GM2 GANGLIOSIDE ACTIVATOR PROTEIN"/>
    <property type="match status" value="1"/>
</dbReference>
<dbReference type="PROSITE" id="PS00022">
    <property type="entry name" value="EGF_1"/>
    <property type="match status" value="2"/>
</dbReference>
<organism evidence="8 9">
    <name type="scientific">Mytilus galloprovincialis</name>
    <name type="common">Mediterranean mussel</name>
    <dbReference type="NCBI Taxonomy" id="29158"/>
    <lineage>
        <taxon>Eukaryota</taxon>
        <taxon>Metazoa</taxon>
        <taxon>Spiralia</taxon>
        <taxon>Lophotrochozoa</taxon>
        <taxon>Mollusca</taxon>
        <taxon>Bivalvia</taxon>
        <taxon>Autobranchia</taxon>
        <taxon>Pteriomorphia</taxon>
        <taxon>Mytilida</taxon>
        <taxon>Mytiloidea</taxon>
        <taxon>Mytilidae</taxon>
        <taxon>Mytilinae</taxon>
        <taxon>Mytilus</taxon>
    </lineage>
</organism>
<evidence type="ECO:0000256" key="1">
    <source>
        <dbReference type="ARBA" id="ARBA00022729"/>
    </source>
</evidence>
<dbReference type="InterPro" id="IPR036846">
    <property type="entry name" value="GM2-AP_sf"/>
</dbReference>
<dbReference type="SUPFAM" id="SSF57196">
    <property type="entry name" value="EGF/Laminin"/>
    <property type="match status" value="2"/>
</dbReference>
<name>A0A8B6CUF7_MYTGA</name>
<evidence type="ECO:0000259" key="7">
    <source>
        <dbReference type="PROSITE" id="PS51670"/>
    </source>
</evidence>
<dbReference type="OrthoDB" id="6101610at2759"/>
<evidence type="ECO:0000256" key="3">
    <source>
        <dbReference type="PROSITE-ProRule" id="PRU00076"/>
    </source>
</evidence>
<dbReference type="PANTHER" id="PTHR17357:SF0">
    <property type="entry name" value="GANGLIOSIDE GM2 ACTIVATOR"/>
    <property type="match status" value="1"/>
</dbReference>
<keyword evidence="1" id="KW-0732">Signal</keyword>
<dbReference type="InterPro" id="IPR029035">
    <property type="entry name" value="DHS-like_NAD/FAD-binding_dom"/>
</dbReference>
<dbReference type="EC" id="3.5.1.-" evidence="8"/>
<feature type="domain" description="EGF-like" evidence="6">
    <location>
        <begin position="637"/>
        <end position="675"/>
    </location>
</feature>
<dbReference type="GO" id="GO:0016787">
    <property type="term" value="F:hydrolase activity"/>
    <property type="evidence" value="ECO:0007669"/>
    <property type="project" value="UniProtKB-KW"/>
</dbReference>
<evidence type="ECO:0000313" key="8">
    <source>
        <dbReference type="EMBL" id="VDI09257.1"/>
    </source>
</evidence>
<protein>
    <submittedName>
        <fullName evidence="8">NAD-dependent deacetylase sirtuin 7</fullName>
        <ecNumber evidence="8">3.5.1.-</ecNumber>
    </submittedName>
</protein>
<feature type="domain" description="ShKT" evidence="7">
    <location>
        <begin position="569"/>
        <end position="602"/>
    </location>
</feature>
<comment type="caution">
    <text evidence="3">Lacks conserved residue(s) required for the propagation of feature annotation.</text>
</comment>
<dbReference type="PROSITE" id="PS51670">
    <property type="entry name" value="SHKT"/>
    <property type="match status" value="1"/>
</dbReference>
<dbReference type="GO" id="GO:0009898">
    <property type="term" value="C:cytoplasmic side of plasma membrane"/>
    <property type="evidence" value="ECO:0007669"/>
    <property type="project" value="TreeGrafter"/>
</dbReference>
<feature type="disulfide bond" evidence="3">
    <location>
        <begin position="665"/>
        <end position="674"/>
    </location>
</feature>
<keyword evidence="9" id="KW-1185">Reference proteome</keyword>
<feature type="disulfide bond" evidence="3">
    <location>
        <begin position="646"/>
        <end position="663"/>
    </location>
</feature>
<dbReference type="SUPFAM" id="SSF52467">
    <property type="entry name" value="DHS-like NAD/FAD-binding domain"/>
    <property type="match status" value="1"/>
</dbReference>
<dbReference type="SMART" id="SM00181">
    <property type="entry name" value="EGF"/>
    <property type="match status" value="2"/>
</dbReference>
<dbReference type="PROSITE" id="PS01186">
    <property type="entry name" value="EGF_2"/>
    <property type="match status" value="2"/>
</dbReference>
<dbReference type="InterPro" id="IPR028996">
    <property type="entry name" value="GM2-AP"/>
</dbReference>
<dbReference type="SMART" id="SM00179">
    <property type="entry name" value="EGF_CA"/>
    <property type="match status" value="2"/>
</dbReference>
<reference evidence="8" key="1">
    <citation type="submission" date="2018-11" db="EMBL/GenBank/DDBJ databases">
        <authorList>
            <person name="Alioto T."/>
            <person name="Alioto T."/>
        </authorList>
    </citation>
    <scope>NUCLEOTIDE SEQUENCE</scope>
</reference>
<feature type="compositionally biased region" description="Acidic residues" evidence="5">
    <location>
        <begin position="1"/>
        <end position="12"/>
    </location>
</feature>
<sequence length="899" mass="99589">MSSDEESDEIEDQEKLEQKVDFTSSRQAKKEARLNQIIFENEHKAKIRKVSKILKKKDHDITDEDKDILTQSPEITNRLVKLKERRGALKQRVLEIEDPAEELELKCEELAEAIRHSNKVVVYTGAGISTYPTCLTCRPSISIRASTIIPIRTFSTIAMITWIWHASWGIPATRSISISYLDISPKPIRIPGNITSAYDIRINRRIGGYNPLRLNVTLDKILLGNSHAVPCSNQIGTCFYDDLCEIIRRTFVNRTCPQAFLDVGYTCDCPIRIDPAHLVMNYHPQRDVLSLWQPVSDFGLFGNHGNGIESIMEVVLQLFSGISDVKKIPLNVDFLADGKFRGRFELLERNQMIGCLAVEFSIETPCHGFLCGDFATLILLQGHQSEGRGPVCLQCDQVAQPSDCKNVRQCGDQELCIMQKYITNDGNVWFDVGCSGTQHCSPITSILGKRDYDEGVLPIASSTLKRKAIQNSISSDVRSAGDTVVCEKCCFGDICNAGSMCGTVGFLHEMVCFICITTMTTNEERCNTIKLCDKDQCQQLQSSPGTKCLSSCCSSDLCNMKCYNNYTACVDKSHTCTNKTFQSFVCSQTQLQDACPRSCGLCHCASNPCIHGTCTSSRQGYNCSCDPGYTGSSCDRVIDQCMPNPCIHGICHKSHKIHNGFNCTCDIGFTGSTCDTEESVPSQTLWKWTDCSDPATSAITISHMGMFPKPLHIPGEITTAYDITINRRIGQTSHLVLNVTWEKKFLNGWLGVPCRNGLGSCVYDNLCEWIGKSISNHICPQGIIDLGLTCGCPINPVHLVKNYHPRGSNSSSLKPLSIFELLLHEIQGIWFGYDIGLIGLLNLFSGNLEVNVVPSAYASLVANADYRITMKLLESHKIIGCLAMEYSMRGPCQGIFCGG</sequence>
<comment type="caution">
    <text evidence="8">The sequence shown here is derived from an EMBL/GenBank/DDBJ whole genome shotgun (WGS) entry which is preliminary data.</text>
</comment>
<keyword evidence="2 3" id="KW-1015">Disulfide bond</keyword>
<dbReference type="Gene3D" id="2.10.25.10">
    <property type="entry name" value="Laminin"/>
    <property type="match status" value="2"/>
</dbReference>
<evidence type="ECO:0000256" key="2">
    <source>
        <dbReference type="ARBA" id="ARBA00023157"/>
    </source>
</evidence>
<proteinExistence type="predicted"/>
<keyword evidence="8" id="KW-0378">Hydrolase</keyword>
<feature type="disulfide bond" evidence="3">
    <location>
        <begin position="625"/>
        <end position="634"/>
    </location>
</feature>
<feature type="disulfide bond" evidence="4">
    <location>
        <begin position="586"/>
        <end position="599"/>
    </location>
</feature>
<gene>
    <name evidence="8" type="ORF">MGAL_10B017743</name>
</gene>
<dbReference type="InterPro" id="IPR001881">
    <property type="entry name" value="EGF-like_Ca-bd_dom"/>
</dbReference>
<dbReference type="Gene3D" id="3.40.50.1220">
    <property type="entry name" value="TPP-binding domain"/>
    <property type="match status" value="1"/>
</dbReference>
<dbReference type="GO" id="GO:0006689">
    <property type="term" value="P:ganglioside catabolic process"/>
    <property type="evidence" value="ECO:0007669"/>
    <property type="project" value="InterPro"/>
</dbReference>
<dbReference type="GO" id="GO:0005509">
    <property type="term" value="F:calcium ion binding"/>
    <property type="evidence" value="ECO:0007669"/>
    <property type="project" value="InterPro"/>
</dbReference>
<dbReference type="Pfam" id="PF00008">
    <property type="entry name" value="EGF"/>
    <property type="match status" value="1"/>
</dbReference>
<dbReference type="Proteomes" id="UP000596742">
    <property type="component" value="Unassembled WGS sequence"/>
</dbReference>
<accession>A0A8B6CUF7</accession>
<dbReference type="AlphaFoldDB" id="A0A8B6CUF7"/>
<dbReference type="SUPFAM" id="SSF63707">
    <property type="entry name" value="Ganglioside M2 (gm2) activator"/>
    <property type="match status" value="2"/>
</dbReference>
<dbReference type="GO" id="GO:0005319">
    <property type="term" value="F:lipid transporter activity"/>
    <property type="evidence" value="ECO:0007669"/>
    <property type="project" value="TreeGrafter"/>
</dbReference>
<dbReference type="InterPro" id="IPR003582">
    <property type="entry name" value="ShKT_dom"/>
</dbReference>
<dbReference type="InterPro" id="IPR000742">
    <property type="entry name" value="EGF"/>
</dbReference>
<dbReference type="EMBL" id="UYJE01002277">
    <property type="protein sequence ID" value="VDI09257.1"/>
    <property type="molecule type" value="Genomic_DNA"/>
</dbReference>
<dbReference type="FunFam" id="2.10.25.10:FF:000279">
    <property type="entry name" value="Neurogenic locus notch 1"/>
    <property type="match status" value="1"/>
</dbReference>
<evidence type="ECO:0000259" key="6">
    <source>
        <dbReference type="PROSITE" id="PS50026"/>
    </source>
</evidence>
<evidence type="ECO:0000256" key="4">
    <source>
        <dbReference type="PROSITE-ProRule" id="PRU01005"/>
    </source>
</evidence>
<feature type="domain" description="EGF-like" evidence="6">
    <location>
        <begin position="605"/>
        <end position="635"/>
    </location>
</feature>
<keyword evidence="3" id="KW-0245">EGF-like domain</keyword>
<feature type="disulfide bond" evidence="3">
    <location>
        <begin position="641"/>
        <end position="651"/>
    </location>
</feature>
<dbReference type="CDD" id="cd00054">
    <property type="entry name" value="EGF_CA"/>
    <property type="match status" value="1"/>
</dbReference>
<evidence type="ECO:0000313" key="9">
    <source>
        <dbReference type="Proteomes" id="UP000596742"/>
    </source>
</evidence>
<dbReference type="Gene3D" id="2.70.220.10">
    <property type="entry name" value="Ganglioside GM2 activator"/>
    <property type="match status" value="2"/>
</dbReference>